<protein>
    <submittedName>
        <fullName evidence="1">Uncharacterized protein</fullName>
    </submittedName>
</protein>
<dbReference type="Proteomes" id="UP000828390">
    <property type="component" value="Unassembled WGS sequence"/>
</dbReference>
<sequence length="81" mass="9036">MFPQIRSLVIPGILQPAAHSVRTITTLTKDTIGIVQCYVEEAGGTMAVMMELTQMDDMADRNHPQLSTCYMVRLMRLLPSP</sequence>
<accession>A0A9D4IX99</accession>
<reference evidence="1" key="2">
    <citation type="submission" date="2020-11" db="EMBL/GenBank/DDBJ databases">
        <authorList>
            <person name="McCartney M.A."/>
            <person name="Auch B."/>
            <person name="Kono T."/>
            <person name="Mallez S."/>
            <person name="Becker A."/>
            <person name="Gohl D.M."/>
            <person name="Silverstein K.A.T."/>
            <person name="Koren S."/>
            <person name="Bechman K.B."/>
            <person name="Herman A."/>
            <person name="Abrahante J.E."/>
            <person name="Garbe J."/>
        </authorList>
    </citation>
    <scope>NUCLEOTIDE SEQUENCE</scope>
    <source>
        <strain evidence="1">Duluth1</strain>
        <tissue evidence="1">Whole animal</tissue>
    </source>
</reference>
<reference evidence="1" key="1">
    <citation type="journal article" date="2019" name="bioRxiv">
        <title>The Genome of the Zebra Mussel, Dreissena polymorpha: A Resource for Invasive Species Research.</title>
        <authorList>
            <person name="McCartney M.A."/>
            <person name="Auch B."/>
            <person name="Kono T."/>
            <person name="Mallez S."/>
            <person name="Zhang Y."/>
            <person name="Obille A."/>
            <person name="Becker A."/>
            <person name="Abrahante J.E."/>
            <person name="Garbe J."/>
            <person name="Badalamenti J.P."/>
            <person name="Herman A."/>
            <person name="Mangelson H."/>
            <person name="Liachko I."/>
            <person name="Sullivan S."/>
            <person name="Sone E.D."/>
            <person name="Koren S."/>
            <person name="Silverstein K.A.T."/>
            <person name="Beckman K.B."/>
            <person name="Gohl D.M."/>
        </authorList>
    </citation>
    <scope>NUCLEOTIDE SEQUENCE</scope>
    <source>
        <strain evidence="1">Duluth1</strain>
        <tissue evidence="1">Whole animal</tissue>
    </source>
</reference>
<evidence type="ECO:0000313" key="2">
    <source>
        <dbReference type="Proteomes" id="UP000828390"/>
    </source>
</evidence>
<dbReference type="EMBL" id="JAIWYP010000007">
    <property type="protein sequence ID" value="KAH3791721.1"/>
    <property type="molecule type" value="Genomic_DNA"/>
</dbReference>
<gene>
    <name evidence="1" type="ORF">DPMN_145210</name>
</gene>
<comment type="caution">
    <text evidence="1">The sequence shown here is derived from an EMBL/GenBank/DDBJ whole genome shotgun (WGS) entry which is preliminary data.</text>
</comment>
<dbReference type="AlphaFoldDB" id="A0A9D4IX99"/>
<proteinExistence type="predicted"/>
<keyword evidence="2" id="KW-1185">Reference proteome</keyword>
<name>A0A9D4IX99_DREPO</name>
<evidence type="ECO:0000313" key="1">
    <source>
        <dbReference type="EMBL" id="KAH3791721.1"/>
    </source>
</evidence>
<organism evidence="1 2">
    <name type="scientific">Dreissena polymorpha</name>
    <name type="common">Zebra mussel</name>
    <name type="synonym">Mytilus polymorpha</name>
    <dbReference type="NCBI Taxonomy" id="45954"/>
    <lineage>
        <taxon>Eukaryota</taxon>
        <taxon>Metazoa</taxon>
        <taxon>Spiralia</taxon>
        <taxon>Lophotrochozoa</taxon>
        <taxon>Mollusca</taxon>
        <taxon>Bivalvia</taxon>
        <taxon>Autobranchia</taxon>
        <taxon>Heteroconchia</taxon>
        <taxon>Euheterodonta</taxon>
        <taxon>Imparidentia</taxon>
        <taxon>Neoheterodontei</taxon>
        <taxon>Myida</taxon>
        <taxon>Dreissenoidea</taxon>
        <taxon>Dreissenidae</taxon>
        <taxon>Dreissena</taxon>
    </lineage>
</organism>